<evidence type="ECO:0000259" key="2">
    <source>
        <dbReference type="Pfam" id="PF02698"/>
    </source>
</evidence>
<name>A0A7W3JA08_9MICO</name>
<keyword evidence="1" id="KW-0472">Membrane</keyword>
<dbReference type="GO" id="GO:0005886">
    <property type="term" value="C:plasma membrane"/>
    <property type="evidence" value="ECO:0007669"/>
    <property type="project" value="TreeGrafter"/>
</dbReference>
<dbReference type="InterPro" id="IPR014729">
    <property type="entry name" value="Rossmann-like_a/b/a_fold"/>
</dbReference>
<dbReference type="RefSeq" id="WP_182617358.1">
    <property type="nucleotide sequence ID" value="NZ_BAAATF010000003.1"/>
</dbReference>
<dbReference type="Proteomes" id="UP000540568">
    <property type="component" value="Unassembled WGS sequence"/>
</dbReference>
<feature type="domain" description="DUF218" evidence="2">
    <location>
        <begin position="112"/>
        <end position="244"/>
    </location>
</feature>
<dbReference type="InterPro" id="IPR051599">
    <property type="entry name" value="Cell_Envelope_Assoc"/>
</dbReference>
<keyword evidence="1" id="KW-1133">Transmembrane helix</keyword>
<protein>
    <submittedName>
        <fullName evidence="3">Uncharacterized SAM-binding protein YcdF (DUF218 family)</fullName>
    </submittedName>
</protein>
<proteinExistence type="predicted"/>
<dbReference type="Gene3D" id="3.40.50.620">
    <property type="entry name" value="HUPs"/>
    <property type="match status" value="1"/>
</dbReference>
<feature type="transmembrane region" description="Helical" evidence="1">
    <location>
        <begin position="48"/>
        <end position="64"/>
    </location>
</feature>
<keyword evidence="4" id="KW-1185">Reference proteome</keyword>
<evidence type="ECO:0000313" key="4">
    <source>
        <dbReference type="Proteomes" id="UP000540568"/>
    </source>
</evidence>
<dbReference type="InterPro" id="IPR003848">
    <property type="entry name" value="DUF218"/>
</dbReference>
<feature type="transmembrane region" description="Helical" evidence="1">
    <location>
        <begin position="76"/>
        <end position="101"/>
    </location>
</feature>
<comment type="caution">
    <text evidence="3">The sequence shown here is derived from an EMBL/GenBank/DDBJ whole genome shotgun (WGS) entry which is preliminary data.</text>
</comment>
<dbReference type="PANTHER" id="PTHR30336:SF4">
    <property type="entry name" value="ENVELOPE BIOGENESIS FACTOR ELYC"/>
    <property type="match status" value="1"/>
</dbReference>
<dbReference type="Pfam" id="PF02698">
    <property type="entry name" value="DUF218"/>
    <property type="match status" value="1"/>
</dbReference>
<reference evidence="3 4" key="1">
    <citation type="submission" date="2020-07" db="EMBL/GenBank/DDBJ databases">
        <title>Sequencing the genomes of 1000 actinobacteria strains.</title>
        <authorList>
            <person name="Klenk H.-P."/>
        </authorList>
    </citation>
    <scope>NUCLEOTIDE SEQUENCE [LARGE SCALE GENOMIC DNA]</scope>
    <source>
        <strain evidence="3 4">DSM 44121</strain>
    </source>
</reference>
<evidence type="ECO:0000313" key="3">
    <source>
        <dbReference type="EMBL" id="MBA8808924.1"/>
    </source>
</evidence>
<organism evidence="3 4">
    <name type="scientific">Promicromonospora sukumoe</name>
    <dbReference type="NCBI Taxonomy" id="88382"/>
    <lineage>
        <taxon>Bacteria</taxon>
        <taxon>Bacillati</taxon>
        <taxon>Actinomycetota</taxon>
        <taxon>Actinomycetes</taxon>
        <taxon>Micrococcales</taxon>
        <taxon>Promicromonosporaceae</taxon>
        <taxon>Promicromonospora</taxon>
    </lineage>
</organism>
<sequence length="265" mass="28222">MTPVDAAGGSDPVGGGARAAGLLWIVVGAVLILDAVIVLFTISLNSGVVATFVLGALYLSYGLYRDRTRGRARNLLSRWLKVLVPTVSVLLLLLFVCLAVFGRTDTVSHREDAVVVLGAGLKGEEVTPSLRSRLDAAVGYSVANPDAVVAVSGGQGPGETIPEGLAMERYLVAHGVPEDRILREDRSTSTHENFVLTKGLLDAHFDADYTTAFITNDYHVFRAGNIAENAGIDSTHAHADTPWIEIPVAYVREALAITKFVLTGR</sequence>
<accession>A0A7W3JA08</accession>
<dbReference type="EMBL" id="JACGWV010000001">
    <property type="protein sequence ID" value="MBA8808924.1"/>
    <property type="molecule type" value="Genomic_DNA"/>
</dbReference>
<evidence type="ECO:0000256" key="1">
    <source>
        <dbReference type="SAM" id="Phobius"/>
    </source>
</evidence>
<gene>
    <name evidence="3" type="ORF">FHX71_002866</name>
</gene>
<dbReference type="CDD" id="cd06259">
    <property type="entry name" value="YdcF-like"/>
    <property type="match status" value="1"/>
</dbReference>
<dbReference type="PANTHER" id="PTHR30336">
    <property type="entry name" value="INNER MEMBRANE PROTEIN, PROBABLE PERMEASE"/>
    <property type="match status" value="1"/>
</dbReference>
<dbReference type="AlphaFoldDB" id="A0A7W3JA08"/>
<dbReference type="GO" id="GO:0000270">
    <property type="term" value="P:peptidoglycan metabolic process"/>
    <property type="evidence" value="ECO:0007669"/>
    <property type="project" value="TreeGrafter"/>
</dbReference>
<feature type="transmembrane region" description="Helical" evidence="1">
    <location>
        <begin position="21"/>
        <end position="42"/>
    </location>
</feature>
<dbReference type="GO" id="GO:0043164">
    <property type="term" value="P:Gram-negative-bacterium-type cell wall biogenesis"/>
    <property type="evidence" value="ECO:0007669"/>
    <property type="project" value="TreeGrafter"/>
</dbReference>
<keyword evidence="1" id="KW-0812">Transmembrane</keyword>